<dbReference type="InterPro" id="IPR014247">
    <property type="entry name" value="Spore_lipoprot_YhcN/YlaJ"/>
</dbReference>
<dbReference type="NCBIfam" id="TIGR02898">
    <property type="entry name" value="spore_YhcN_YlaJ"/>
    <property type="match status" value="1"/>
</dbReference>
<dbReference type="AlphaFoldDB" id="A0A162K546"/>
<dbReference type="RefSeq" id="WP_068651967.1">
    <property type="nucleotide sequence ID" value="NZ_CP043611.1"/>
</dbReference>
<name>A0A162K546_9BACL</name>
<reference evidence="3 4" key="1">
    <citation type="submission" date="2016-03" db="EMBL/GenBank/DDBJ databases">
        <title>Draft genome sequence of Paenibacillus antarcticus CECT 5836.</title>
        <authorList>
            <person name="Shin S.-K."/>
            <person name="Yi H."/>
        </authorList>
    </citation>
    <scope>NUCLEOTIDE SEQUENCE [LARGE SCALE GENOMIC DNA]</scope>
    <source>
        <strain evidence="3 4">CECT 5836</strain>
    </source>
</reference>
<evidence type="ECO:0000256" key="2">
    <source>
        <dbReference type="SAM" id="SignalP"/>
    </source>
</evidence>
<feature type="region of interest" description="Disordered" evidence="1">
    <location>
        <begin position="20"/>
        <end position="43"/>
    </location>
</feature>
<evidence type="ECO:0000313" key="3">
    <source>
        <dbReference type="EMBL" id="OAB43146.1"/>
    </source>
</evidence>
<feature type="chain" id="PRO_5039010433" evidence="2">
    <location>
        <begin position="21"/>
        <end position="185"/>
    </location>
</feature>
<feature type="compositionally biased region" description="Polar residues" evidence="1">
    <location>
        <begin position="161"/>
        <end position="185"/>
    </location>
</feature>
<dbReference type="Pfam" id="PF09580">
    <property type="entry name" value="Spore_YhcN_YlaJ"/>
    <property type="match status" value="1"/>
</dbReference>
<dbReference type="PROSITE" id="PS51257">
    <property type="entry name" value="PROKAR_LIPOPROTEIN"/>
    <property type="match status" value="1"/>
</dbReference>
<dbReference type="EMBL" id="LVJI01000030">
    <property type="protein sequence ID" value="OAB43146.1"/>
    <property type="molecule type" value="Genomic_DNA"/>
</dbReference>
<dbReference type="OrthoDB" id="2381329at2"/>
<comment type="caution">
    <text evidence="3">The sequence shown here is derived from an EMBL/GenBank/DDBJ whole genome shotgun (WGS) entry which is preliminary data.</text>
</comment>
<dbReference type="InterPro" id="IPR019076">
    <property type="entry name" value="Spore_lipoprot_YhcN/YlaJ-like"/>
</dbReference>
<keyword evidence="2" id="KW-0732">Signal</keyword>
<gene>
    <name evidence="3" type="ORF">PBAT_19335</name>
</gene>
<feature type="signal peptide" evidence="2">
    <location>
        <begin position="1"/>
        <end position="20"/>
    </location>
</feature>
<feature type="region of interest" description="Disordered" evidence="1">
    <location>
        <begin position="154"/>
        <end position="185"/>
    </location>
</feature>
<keyword evidence="4" id="KW-1185">Reference proteome</keyword>
<evidence type="ECO:0000256" key="1">
    <source>
        <dbReference type="SAM" id="MobiDB-lite"/>
    </source>
</evidence>
<evidence type="ECO:0000313" key="4">
    <source>
        <dbReference type="Proteomes" id="UP000077355"/>
    </source>
</evidence>
<dbReference type="GO" id="GO:0030435">
    <property type="term" value="P:sporulation resulting in formation of a cellular spore"/>
    <property type="evidence" value="ECO:0007669"/>
    <property type="project" value="InterPro"/>
</dbReference>
<organism evidence="3 4">
    <name type="scientific">Paenibacillus antarcticus</name>
    <dbReference type="NCBI Taxonomy" id="253703"/>
    <lineage>
        <taxon>Bacteria</taxon>
        <taxon>Bacillati</taxon>
        <taxon>Bacillota</taxon>
        <taxon>Bacilli</taxon>
        <taxon>Bacillales</taxon>
        <taxon>Paenibacillaceae</taxon>
        <taxon>Paenibacillus</taxon>
    </lineage>
</organism>
<sequence>MRLCLCFLLTMSLLTSCGTANKNASPSPQNQNTNTLSIKSNADTGVKDQSVKSHLEALAERVPGVKKAHCVVIGNTAVVGIDVEGNLTRSRVGTIKYSVAEALSHDPRGLKSLVTADMDLSNRIAEIGNHIRQGHPVSGFTSELADIMGRIVPQLPEDVKNQQNTPTTKSTKSIKNSHPSSHNQK</sequence>
<accession>A0A162K546</accession>
<proteinExistence type="predicted"/>
<dbReference type="Proteomes" id="UP000077355">
    <property type="component" value="Unassembled WGS sequence"/>
</dbReference>
<protein>
    <submittedName>
        <fullName evidence="3">Sporulation protein</fullName>
    </submittedName>
</protein>